<dbReference type="Proteomes" id="UP001203036">
    <property type="component" value="Unassembled WGS sequence"/>
</dbReference>
<protein>
    <submittedName>
        <fullName evidence="1">Uncharacterized protein</fullName>
    </submittedName>
</protein>
<reference evidence="1" key="1">
    <citation type="submission" date="2022-06" db="EMBL/GenBank/DDBJ databases">
        <title>Lutimaribacter sp. EGI FJ00013, a novel bacterium isolated from a salt lake sediment enrichment.</title>
        <authorList>
            <person name="Gao L."/>
            <person name="Fang B.-Z."/>
            <person name="Li W.-J."/>
        </authorList>
    </citation>
    <scope>NUCLEOTIDE SEQUENCE</scope>
    <source>
        <strain evidence="1">EGI FJ00013</strain>
    </source>
</reference>
<dbReference type="EMBL" id="JAMQGO010000003">
    <property type="protein sequence ID" value="MCM2561931.1"/>
    <property type="molecule type" value="Genomic_DNA"/>
</dbReference>
<keyword evidence="2" id="KW-1185">Reference proteome</keyword>
<sequence>MLHTITIGNYASIQGLLVRKLPNGKVVIRVDDKEYAGTPVKPKAA</sequence>
<evidence type="ECO:0000313" key="1">
    <source>
        <dbReference type="EMBL" id="MCM2561931.1"/>
    </source>
</evidence>
<comment type="caution">
    <text evidence="1">The sequence shown here is derived from an EMBL/GenBank/DDBJ whole genome shotgun (WGS) entry which is preliminary data.</text>
</comment>
<gene>
    <name evidence="1" type="ORF">M8744_07230</name>
</gene>
<proteinExistence type="predicted"/>
<name>A0ACC5ZV56_9RHOB</name>
<organism evidence="1 2">
    <name type="scientific">Lutimaribacter degradans</name>
    <dbReference type="NCBI Taxonomy" id="2945989"/>
    <lineage>
        <taxon>Bacteria</taxon>
        <taxon>Pseudomonadati</taxon>
        <taxon>Pseudomonadota</taxon>
        <taxon>Alphaproteobacteria</taxon>
        <taxon>Rhodobacterales</taxon>
        <taxon>Roseobacteraceae</taxon>
        <taxon>Lutimaribacter</taxon>
    </lineage>
</organism>
<evidence type="ECO:0000313" key="2">
    <source>
        <dbReference type="Proteomes" id="UP001203036"/>
    </source>
</evidence>
<accession>A0ACC5ZV56</accession>